<dbReference type="Proteomes" id="UP000023758">
    <property type="component" value="Unassembled WGS sequence"/>
</dbReference>
<dbReference type="AlphaFoldDB" id="A0A022W861"/>
<protein>
    <submittedName>
        <fullName evidence="1">Uncharacterized protein</fullName>
    </submittedName>
</protein>
<dbReference type="HOGENOM" id="CLU_1603935_0_0_1"/>
<name>A0A022W861_TRIRU</name>
<gene>
    <name evidence="1" type="ORF">H103_02803</name>
</gene>
<reference evidence="1" key="1">
    <citation type="submission" date="2014-02" db="EMBL/GenBank/DDBJ databases">
        <title>The Genome Sequence of Trichophyton rubrum (morphotype fischeri) CBS 288.86.</title>
        <authorList>
            <consortium name="The Broad Institute Genomics Platform"/>
            <person name="Cuomo C.A."/>
            <person name="White T.C."/>
            <person name="Graser Y."/>
            <person name="Martinez-Rossi N."/>
            <person name="Heitman J."/>
            <person name="Young S.K."/>
            <person name="Zeng Q."/>
            <person name="Gargeya S."/>
            <person name="Abouelleil A."/>
            <person name="Alvarado L."/>
            <person name="Chapman S.B."/>
            <person name="Gainer-Dewar J."/>
            <person name="Goldberg J."/>
            <person name="Griggs A."/>
            <person name="Gujja S."/>
            <person name="Hansen M."/>
            <person name="Howarth C."/>
            <person name="Imamovic A."/>
            <person name="Larimer J."/>
            <person name="Martinez D."/>
            <person name="Murphy C."/>
            <person name="Pearson M.D."/>
            <person name="Persinoti G."/>
            <person name="Poon T."/>
            <person name="Priest M."/>
            <person name="Roberts A.D."/>
            <person name="Saif S."/>
            <person name="Shea T.D."/>
            <person name="Sykes S.N."/>
            <person name="Wortman J."/>
            <person name="Nusbaum C."/>
            <person name="Birren B."/>
        </authorList>
    </citation>
    <scope>NUCLEOTIDE SEQUENCE [LARGE SCALE GENOMIC DNA]</scope>
    <source>
        <strain evidence="1">CBS 288.86</strain>
    </source>
</reference>
<accession>A0A022W861</accession>
<evidence type="ECO:0000313" key="1">
    <source>
        <dbReference type="EMBL" id="EZF54346.1"/>
    </source>
</evidence>
<sequence>MESERIHDHDTQDADATDTLTQLHSSFVPELSSNITNSEVSTKSRFLNEQGVDNETRDLYTNLYGRSGDDGALFANVNNVLPSGIQPGDLSTGHVANHSNSSDGPTMILIPRESDNLTISLHALQDTSSSRQKARISLNARPAVNPIIMDGVNSIIPKDRWSDWSS</sequence>
<dbReference type="EMBL" id="KK207790">
    <property type="protein sequence ID" value="EZF54346.1"/>
    <property type="molecule type" value="Genomic_DNA"/>
</dbReference>
<proteinExistence type="predicted"/>
<organism evidence="1">
    <name type="scientific">Trichophyton rubrum CBS 288.86</name>
    <dbReference type="NCBI Taxonomy" id="1215330"/>
    <lineage>
        <taxon>Eukaryota</taxon>
        <taxon>Fungi</taxon>
        <taxon>Dikarya</taxon>
        <taxon>Ascomycota</taxon>
        <taxon>Pezizomycotina</taxon>
        <taxon>Eurotiomycetes</taxon>
        <taxon>Eurotiomycetidae</taxon>
        <taxon>Onygenales</taxon>
        <taxon>Arthrodermataceae</taxon>
        <taxon>Trichophyton</taxon>
    </lineage>
</organism>